<dbReference type="EMBL" id="ATBP01002335">
    <property type="protein sequence ID" value="ETR65972.1"/>
    <property type="molecule type" value="Genomic_DNA"/>
</dbReference>
<organism evidence="1 2">
    <name type="scientific">Candidatus Magnetoglobus multicellularis str. Araruama</name>
    <dbReference type="NCBI Taxonomy" id="890399"/>
    <lineage>
        <taxon>Bacteria</taxon>
        <taxon>Pseudomonadati</taxon>
        <taxon>Thermodesulfobacteriota</taxon>
        <taxon>Desulfobacteria</taxon>
        <taxon>Desulfobacterales</taxon>
        <taxon>Desulfobacteraceae</taxon>
        <taxon>Candidatus Magnetoglobus</taxon>
    </lineage>
</organism>
<evidence type="ECO:0000313" key="2">
    <source>
        <dbReference type="Proteomes" id="UP000189670"/>
    </source>
</evidence>
<sequence>MEKKVYVDEISGITALSTGSLHAFALAAAVQSSRPAQNTEDDKSFGLGVSGAVGINTIDTQTEAIVVGLDDSHHENPLGNLNVESLDDTYMFSLVGAAAVLAAGDGAKAGLAGSFGLNTLSGHTTADIHRSILNREEITVSATRSGKIRSITAGGSGARAGSGFSGAVAGAVSINQIDHDITSTISDTSLSVLNDLKVDADDTSHIYADAGGVALLLSTGGSGGLSFGMSLVKNDIRTDINATIDNTTITYSDNILVSAASHAIIEGVSIAGAGTVVSQSGTPDIKMPSMPDILPKIPKIEILDKISKFSLTNYWAIGYLFGGSPCKAPSDDEISIQEASE</sequence>
<accession>A0A1V1NTP9</accession>
<protein>
    <submittedName>
        <fullName evidence="1">Uncharacterized protein</fullName>
    </submittedName>
</protein>
<gene>
    <name evidence="1" type="ORF">OMM_13433</name>
</gene>
<comment type="caution">
    <text evidence="1">The sequence shown here is derived from an EMBL/GenBank/DDBJ whole genome shotgun (WGS) entry which is preliminary data.</text>
</comment>
<proteinExistence type="predicted"/>
<feature type="non-terminal residue" evidence="1">
    <location>
        <position position="341"/>
    </location>
</feature>
<dbReference type="Proteomes" id="UP000189670">
    <property type="component" value="Unassembled WGS sequence"/>
</dbReference>
<dbReference type="InterPro" id="IPR047881">
    <property type="entry name" value="LktA_repeat"/>
</dbReference>
<dbReference type="AlphaFoldDB" id="A0A1V1NTP9"/>
<dbReference type="NCBIfam" id="NF012206">
    <property type="entry name" value="LktA_tand_53"/>
    <property type="match status" value="4"/>
</dbReference>
<name>A0A1V1NTP9_9BACT</name>
<evidence type="ECO:0000313" key="1">
    <source>
        <dbReference type="EMBL" id="ETR65972.1"/>
    </source>
</evidence>
<reference evidence="2" key="1">
    <citation type="submission" date="2012-11" db="EMBL/GenBank/DDBJ databases">
        <authorList>
            <person name="Lucero-Rivera Y.E."/>
            <person name="Tovar-Ramirez D."/>
        </authorList>
    </citation>
    <scope>NUCLEOTIDE SEQUENCE [LARGE SCALE GENOMIC DNA]</scope>
    <source>
        <strain evidence="2">Araruama</strain>
    </source>
</reference>